<dbReference type="PANTHER" id="PTHR40074">
    <property type="entry name" value="O-ACETYLTRANSFERASE WECH"/>
    <property type="match status" value="1"/>
</dbReference>
<feature type="transmembrane region" description="Helical" evidence="7">
    <location>
        <begin position="155"/>
        <end position="173"/>
    </location>
</feature>
<dbReference type="RefSeq" id="WP_008680707.1">
    <property type="nucleotide sequence ID" value="NZ_CABKOG010000003.1"/>
</dbReference>
<keyword evidence="3" id="KW-1003">Cell membrane</keyword>
<evidence type="ECO:0000313" key="10">
    <source>
        <dbReference type="Proteomes" id="UP001141183"/>
    </source>
</evidence>
<feature type="transmembrane region" description="Helical" evidence="7">
    <location>
        <begin position="125"/>
        <end position="143"/>
    </location>
</feature>
<comment type="subcellular location">
    <subcellularLocation>
        <location evidence="1">Cell membrane</location>
        <topology evidence="1">Multi-pass membrane protein</topology>
    </subcellularLocation>
</comment>
<evidence type="ECO:0000259" key="8">
    <source>
        <dbReference type="Pfam" id="PF01757"/>
    </source>
</evidence>
<dbReference type="EMBL" id="JAMRYU010000007">
    <property type="protein sequence ID" value="MDC4240193.1"/>
    <property type="molecule type" value="Genomic_DNA"/>
</dbReference>
<keyword evidence="9" id="KW-0808">Transferase</keyword>
<evidence type="ECO:0000256" key="1">
    <source>
        <dbReference type="ARBA" id="ARBA00004651"/>
    </source>
</evidence>
<keyword evidence="9" id="KW-0012">Acyltransferase</keyword>
<protein>
    <submittedName>
        <fullName evidence="9">Acyltransferase family protein</fullName>
    </submittedName>
</protein>
<feature type="transmembrane region" description="Helical" evidence="7">
    <location>
        <begin position="280"/>
        <end position="302"/>
    </location>
</feature>
<feature type="transmembrane region" description="Helical" evidence="7">
    <location>
        <begin position="215"/>
        <end position="233"/>
    </location>
</feature>
<evidence type="ECO:0000256" key="4">
    <source>
        <dbReference type="ARBA" id="ARBA00022692"/>
    </source>
</evidence>
<evidence type="ECO:0000256" key="3">
    <source>
        <dbReference type="ARBA" id="ARBA00022475"/>
    </source>
</evidence>
<sequence>MFTNNRIISADILRISSAFLVVILHVSGLIWTIIDINSVNWAIINIYNSIARCCVQIFIMLSGMFILSPKKNITTRNIYTKYLPRMVVALLFWSSIYLISFPLNLENIKYIIISILKGQTNYHLWFLYMIIGLYIITPVLRIITSHGNKKQIEYFLIIGAIISVVVPTLSNYFPFNFISENINKMYIFMPRAYILYFLLGFYLTNYDLKKTTKKLIYFLGFSGLLFTIVVTQYSSLKYSKPVDSWQGIFTINMFFYSIGIFLFLKDVFDKIKFTDRKIKFISILSSCSFGVFLMHDLFIKFFTKIGILTDSIKYPIITVPIISIIIFIVCILISYFIKKIPLLNKYII</sequence>
<keyword evidence="5 7" id="KW-1133">Transmembrane helix</keyword>
<keyword evidence="10" id="KW-1185">Reference proteome</keyword>
<comment type="caution">
    <text evidence="9">The sequence shown here is derived from an EMBL/GenBank/DDBJ whole genome shotgun (WGS) entry which is preliminary data.</text>
</comment>
<evidence type="ECO:0000256" key="6">
    <source>
        <dbReference type="ARBA" id="ARBA00023136"/>
    </source>
</evidence>
<dbReference type="PANTHER" id="PTHR40074:SF2">
    <property type="entry name" value="O-ACETYLTRANSFERASE WECH"/>
    <property type="match status" value="1"/>
</dbReference>
<feature type="transmembrane region" description="Helical" evidence="7">
    <location>
        <begin position="12"/>
        <end position="34"/>
    </location>
</feature>
<dbReference type="AlphaFoldDB" id="A0A9X3XJQ2"/>
<dbReference type="GO" id="GO:0009246">
    <property type="term" value="P:enterobacterial common antigen biosynthetic process"/>
    <property type="evidence" value="ECO:0007669"/>
    <property type="project" value="TreeGrafter"/>
</dbReference>
<evidence type="ECO:0000256" key="7">
    <source>
        <dbReference type="SAM" id="Phobius"/>
    </source>
</evidence>
<evidence type="ECO:0000313" key="9">
    <source>
        <dbReference type="EMBL" id="MDC4240193.1"/>
    </source>
</evidence>
<feature type="transmembrane region" description="Helical" evidence="7">
    <location>
        <begin position="185"/>
        <end position="203"/>
    </location>
</feature>
<comment type="similarity">
    <text evidence="2">Belongs to the acyltransferase 3 family.</text>
</comment>
<feature type="transmembrane region" description="Helical" evidence="7">
    <location>
        <begin position="46"/>
        <end position="67"/>
    </location>
</feature>
<evidence type="ECO:0000256" key="2">
    <source>
        <dbReference type="ARBA" id="ARBA00007400"/>
    </source>
</evidence>
<feature type="transmembrane region" description="Helical" evidence="7">
    <location>
        <begin position="314"/>
        <end position="337"/>
    </location>
</feature>
<keyword evidence="6 7" id="KW-0472">Membrane</keyword>
<gene>
    <name evidence="9" type="ORF">NE398_08445</name>
</gene>
<dbReference type="GO" id="GO:0005886">
    <property type="term" value="C:plasma membrane"/>
    <property type="evidence" value="ECO:0007669"/>
    <property type="project" value="UniProtKB-SubCell"/>
</dbReference>
<dbReference type="GO" id="GO:0016413">
    <property type="term" value="F:O-acetyltransferase activity"/>
    <property type="evidence" value="ECO:0007669"/>
    <property type="project" value="TreeGrafter"/>
</dbReference>
<feature type="domain" description="Acyltransferase 3" evidence="8">
    <location>
        <begin position="9"/>
        <end position="334"/>
    </location>
</feature>
<feature type="transmembrane region" description="Helical" evidence="7">
    <location>
        <begin position="87"/>
        <end position="105"/>
    </location>
</feature>
<dbReference type="Proteomes" id="UP001141183">
    <property type="component" value="Unassembled WGS sequence"/>
</dbReference>
<proteinExistence type="inferred from homology"/>
<keyword evidence="4 7" id="KW-0812">Transmembrane</keyword>
<dbReference type="Pfam" id="PF01757">
    <property type="entry name" value="Acyl_transf_3"/>
    <property type="match status" value="1"/>
</dbReference>
<reference evidence="9" key="1">
    <citation type="submission" date="2022-05" db="EMBL/GenBank/DDBJ databases">
        <title>Draft genome sequence of Clostridium tertium strain CP3 isolated from Peru.</title>
        <authorList>
            <person name="Hurtado R."/>
            <person name="Lima L."/>
            <person name="Sousa T."/>
            <person name="Jaiswal A.K."/>
            <person name="Tiwari S."/>
            <person name="Maturrano L."/>
            <person name="Brenig B."/>
            <person name="Azevedo V."/>
        </authorList>
    </citation>
    <scope>NUCLEOTIDE SEQUENCE</scope>
    <source>
        <strain evidence="9">CP3</strain>
    </source>
</reference>
<accession>A0A9X3XJQ2</accession>
<organism evidence="9 10">
    <name type="scientific">Clostridium tertium</name>
    <dbReference type="NCBI Taxonomy" id="1559"/>
    <lineage>
        <taxon>Bacteria</taxon>
        <taxon>Bacillati</taxon>
        <taxon>Bacillota</taxon>
        <taxon>Clostridia</taxon>
        <taxon>Eubacteriales</taxon>
        <taxon>Clostridiaceae</taxon>
        <taxon>Clostridium</taxon>
    </lineage>
</organism>
<feature type="transmembrane region" description="Helical" evidence="7">
    <location>
        <begin position="245"/>
        <end position="268"/>
    </location>
</feature>
<evidence type="ECO:0000256" key="5">
    <source>
        <dbReference type="ARBA" id="ARBA00022989"/>
    </source>
</evidence>
<dbReference type="InterPro" id="IPR002656">
    <property type="entry name" value="Acyl_transf_3_dom"/>
</dbReference>
<name>A0A9X3XJQ2_9CLOT</name>